<feature type="transmembrane region" description="Helical" evidence="5">
    <location>
        <begin position="293"/>
        <end position="314"/>
    </location>
</feature>
<sequence length="327" mass="35644">MEKDSPIAKKPQIILKVLPVSIYLPIAEMSLNMLILIGMGVVAGFFSGLFGIGGGFLITPLLIFYNIPPAIAVGTGANQMIASSVTGAITHFRRRTLDIKLGIILAIGGGLGSLIGIQIFSVLKKLGQLDLMISLLYVILLGSIGSLMIVESWYDMRRKRKAGKANVRLASRHRHNWIHRLPLKMRFRASMIYVSIIPVLGIGLIVGLLSSIMGIGGGFFMIPALIYLLRVPTSVVIGTSLFQITFVSSFTTVLQSMTHQSVDIVLAFLLMLGGSIGAQYGTRAGRKLKAEQLRMALACLVLIVCMRLAFQLFVRPDNLFSLDILMR</sequence>
<evidence type="ECO:0000256" key="1">
    <source>
        <dbReference type="ARBA" id="ARBA00004141"/>
    </source>
</evidence>
<gene>
    <name evidence="6" type="ORF">MCU_00034</name>
</gene>
<dbReference type="Proteomes" id="UP000008942">
    <property type="component" value="Unassembled WGS sequence"/>
</dbReference>
<reference evidence="6 7" key="1">
    <citation type="submission" date="2012-03" db="EMBL/GenBank/DDBJ databases">
        <title>The Genome Sequence of Bartonella elizabethae Re6043vi.</title>
        <authorList>
            <consortium name="The Broad Institute Genome Sequencing Platform"/>
            <consortium name="The Broad Institute Genome Sequencing Center for Infectious Disease"/>
            <person name="Feldgarden M."/>
            <person name="Kirby J."/>
            <person name="Kosoy M."/>
            <person name="Birtles R."/>
            <person name="Probert W.S."/>
            <person name="Chiaraviglio L."/>
            <person name="Young S.K."/>
            <person name="Zeng Q."/>
            <person name="Gargeya S."/>
            <person name="Fitzgerald M."/>
            <person name="Haas B."/>
            <person name="Abouelleil A."/>
            <person name="Alvarado L."/>
            <person name="Arachchi H.M."/>
            <person name="Berlin A."/>
            <person name="Chapman S.B."/>
            <person name="Gearin G."/>
            <person name="Goldberg J."/>
            <person name="Griggs A."/>
            <person name="Gujja S."/>
            <person name="Hansen M."/>
            <person name="Heiman D."/>
            <person name="Howarth C."/>
            <person name="Larimer J."/>
            <person name="Lui A."/>
            <person name="MacDonald P.J.P."/>
            <person name="McCowen C."/>
            <person name="Montmayeur A."/>
            <person name="Murphy C."/>
            <person name="Neiman D."/>
            <person name="Pearson M."/>
            <person name="Priest M."/>
            <person name="Roberts A."/>
            <person name="Saif S."/>
            <person name="Shea T."/>
            <person name="Sisk P."/>
            <person name="Stolte C."/>
            <person name="Sykes S."/>
            <person name="Wortman J."/>
            <person name="Nusbaum C."/>
            <person name="Birren B."/>
        </authorList>
    </citation>
    <scope>NUCLEOTIDE SEQUENCE [LARGE SCALE GENOMIC DNA]</scope>
    <source>
        <strain evidence="6 7">Re6043vi</strain>
    </source>
</reference>
<keyword evidence="4 5" id="KW-0472">Membrane</keyword>
<protein>
    <recommendedName>
        <fullName evidence="5">Probable membrane transporter protein</fullName>
    </recommendedName>
</protein>
<keyword evidence="3 5" id="KW-1133">Transmembrane helix</keyword>
<feature type="transmembrane region" description="Helical" evidence="5">
    <location>
        <begin position="101"/>
        <end position="123"/>
    </location>
</feature>
<comment type="similarity">
    <text evidence="5">Belongs to the 4-toluene sulfonate uptake permease (TSUP) (TC 2.A.102) family.</text>
</comment>
<evidence type="ECO:0000313" key="6">
    <source>
        <dbReference type="EMBL" id="EJF84926.1"/>
    </source>
</evidence>
<evidence type="ECO:0000313" key="7">
    <source>
        <dbReference type="Proteomes" id="UP000008942"/>
    </source>
</evidence>
<comment type="caution">
    <text evidence="6">The sequence shown here is derived from an EMBL/GenBank/DDBJ whole genome shotgun (WGS) entry which is preliminary data.</text>
</comment>
<comment type="subcellular location">
    <subcellularLocation>
        <location evidence="5">Cell membrane</location>
        <topology evidence="5">Multi-pass membrane protein</topology>
    </subcellularLocation>
    <subcellularLocation>
        <location evidence="1">Membrane</location>
        <topology evidence="1">Multi-pass membrane protein</topology>
    </subcellularLocation>
</comment>
<organism evidence="6 7">
    <name type="scientific">Bartonella elizabethae Re6043vi</name>
    <dbReference type="NCBI Taxonomy" id="1094554"/>
    <lineage>
        <taxon>Bacteria</taxon>
        <taxon>Pseudomonadati</taxon>
        <taxon>Pseudomonadota</taxon>
        <taxon>Alphaproteobacteria</taxon>
        <taxon>Hyphomicrobiales</taxon>
        <taxon>Bartonellaceae</taxon>
        <taxon>Bartonella</taxon>
    </lineage>
</organism>
<evidence type="ECO:0000256" key="5">
    <source>
        <dbReference type="RuleBase" id="RU363041"/>
    </source>
</evidence>
<feature type="transmembrane region" description="Helical" evidence="5">
    <location>
        <begin position="264"/>
        <end position="281"/>
    </location>
</feature>
<evidence type="ECO:0000256" key="4">
    <source>
        <dbReference type="ARBA" id="ARBA00023136"/>
    </source>
</evidence>
<dbReference type="PANTHER" id="PTHR43701:SF12">
    <property type="entry name" value="MEMBRANE TRANSPORTER PROTEIN YTNM-RELATED"/>
    <property type="match status" value="1"/>
</dbReference>
<keyword evidence="2 5" id="KW-0812">Transmembrane</keyword>
<feature type="transmembrane region" description="Helical" evidence="5">
    <location>
        <begin position="236"/>
        <end position="258"/>
    </location>
</feature>
<evidence type="ECO:0000256" key="2">
    <source>
        <dbReference type="ARBA" id="ARBA00022692"/>
    </source>
</evidence>
<dbReference type="InterPro" id="IPR002781">
    <property type="entry name" value="TM_pro_TauE-like"/>
</dbReference>
<feature type="transmembrane region" description="Helical" evidence="5">
    <location>
        <begin position="135"/>
        <end position="154"/>
    </location>
</feature>
<dbReference type="PANTHER" id="PTHR43701">
    <property type="entry name" value="MEMBRANE TRANSPORTER PROTEIN MJ0441-RELATED"/>
    <property type="match status" value="1"/>
</dbReference>
<feature type="transmembrane region" description="Helical" evidence="5">
    <location>
        <begin position="34"/>
        <end position="58"/>
    </location>
</feature>
<proteinExistence type="inferred from homology"/>
<dbReference type="Pfam" id="PF01925">
    <property type="entry name" value="TauE"/>
    <property type="match status" value="1"/>
</dbReference>
<keyword evidence="5" id="KW-1003">Cell membrane</keyword>
<accession>A0ABN0GNR2</accession>
<evidence type="ECO:0000256" key="3">
    <source>
        <dbReference type="ARBA" id="ARBA00022989"/>
    </source>
</evidence>
<keyword evidence="7" id="KW-1185">Reference proteome</keyword>
<name>A0ABN0GNR2_BAREL</name>
<dbReference type="InterPro" id="IPR051598">
    <property type="entry name" value="TSUP/Inactive_protease-like"/>
</dbReference>
<feature type="transmembrane region" description="Helical" evidence="5">
    <location>
        <begin position="187"/>
        <end position="206"/>
    </location>
</feature>
<dbReference type="EMBL" id="AILW01000001">
    <property type="protein sequence ID" value="EJF84926.1"/>
    <property type="molecule type" value="Genomic_DNA"/>
</dbReference>
<feature type="transmembrane region" description="Helical" evidence="5">
    <location>
        <begin position="212"/>
        <end position="229"/>
    </location>
</feature>